<dbReference type="AlphaFoldDB" id="A0A833QIV9"/>
<dbReference type="Proteomes" id="UP000623129">
    <property type="component" value="Unassembled WGS sequence"/>
</dbReference>
<dbReference type="EMBL" id="SWLB01000022">
    <property type="protein sequence ID" value="KAF3324333.1"/>
    <property type="molecule type" value="Genomic_DNA"/>
</dbReference>
<reference evidence="1" key="1">
    <citation type="submission" date="2020-01" db="EMBL/GenBank/DDBJ databases">
        <title>Genome sequence of Kobresia littledalei, the first chromosome-level genome in the family Cyperaceae.</title>
        <authorList>
            <person name="Qu G."/>
        </authorList>
    </citation>
    <scope>NUCLEOTIDE SEQUENCE</scope>
    <source>
        <strain evidence="1">C.B.Clarke</strain>
        <tissue evidence="1">Leaf</tissue>
    </source>
</reference>
<evidence type="ECO:0000313" key="1">
    <source>
        <dbReference type="EMBL" id="KAF3324333.1"/>
    </source>
</evidence>
<proteinExistence type="predicted"/>
<keyword evidence="2" id="KW-1185">Reference proteome</keyword>
<comment type="caution">
    <text evidence="1">The sequence shown here is derived from an EMBL/GenBank/DDBJ whole genome shotgun (WGS) entry which is preliminary data.</text>
</comment>
<accession>A0A833QIV9</accession>
<sequence length="78" mass="8389">MKVTLRNLSEIALYSRNTRFDSSVSGGRQYAFVGVIKNLLTSTVSFRLLIGSDLASGSLAALNHECEEANPEPASGAW</sequence>
<organism evidence="1 2">
    <name type="scientific">Carex littledalei</name>
    <dbReference type="NCBI Taxonomy" id="544730"/>
    <lineage>
        <taxon>Eukaryota</taxon>
        <taxon>Viridiplantae</taxon>
        <taxon>Streptophyta</taxon>
        <taxon>Embryophyta</taxon>
        <taxon>Tracheophyta</taxon>
        <taxon>Spermatophyta</taxon>
        <taxon>Magnoliopsida</taxon>
        <taxon>Liliopsida</taxon>
        <taxon>Poales</taxon>
        <taxon>Cyperaceae</taxon>
        <taxon>Cyperoideae</taxon>
        <taxon>Cariceae</taxon>
        <taxon>Carex</taxon>
        <taxon>Carex subgen. Euthyceras</taxon>
    </lineage>
</organism>
<name>A0A833QIV9_9POAL</name>
<gene>
    <name evidence="1" type="ORF">FCM35_KLT11800</name>
</gene>
<protein>
    <submittedName>
        <fullName evidence="1">Uncharacterized protein</fullName>
    </submittedName>
</protein>
<evidence type="ECO:0000313" key="2">
    <source>
        <dbReference type="Proteomes" id="UP000623129"/>
    </source>
</evidence>